<comment type="caution">
    <text evidence="2">The sequence shown here is derived from an EMBL/GenBank/DDBJ whole genome shotgun (WGS) entry which is preliminary data.</text>
</comment>
<keyword evidence="1" id="KW-0472">Membrane</keyword>
<protein>
    <recommendedName>
        <fullName evidence="4">Tryptophan-rich sensory protein</fullName>
    </recommendedName>
</protein>
<dbReference type="PANTHER" id="PTHR33802:SF1">
    <property type="entry name" value="XK-RELATED PROTEIN"/>
    <property type="match status" value="1"/>
</dbReference>
<feature type="transmembrane region" description="Helical" evidence="1">
    <location>
        <begin position="7"/>
        <end position="28"/>
    </location>
</feature>
<keyword evidence="1" id="KW-1133">Transmembrane helix</keyword>
<evidence type="ECO:0000313" key="3">
    <source>
        <dbReference type="Proteomes" id="UP000218831"/>
    </source>
</evidence>
<dbReference type="InterPro" id="IPR038330">
    <property type="entry name" value="TspO/MBR-related_sf"/>
</dbReference>
<feature type="transmembrane region" description="Helical" evidence="1">
    <location>
        <begin position="107"/>
        <end position="127"/>
    </location>
</feature>
<accession>A0A2A2GBH4</accession>
<evidence type="ECO:0008006" key="4">
    <source>
        <dbReference type="Google" id="ProtNLM"/>
    </source>
</evidence>
<organism evidence="2 3">
    <name type="scientific">Fodinibius salipaludis</name>
    <dbReference type="NCBI Taxonomy" id="2032627"/>
    <lineage>
        <taxon>Bacteria</taxon>
        <taxon>Pseudomonadati</taxon>
        <taxon>Balneolota</taxon>
        <taxon>Balneolia</taxon>
        <taxon>Balneolales</taxon>
        <taxon>Balneolaceae</taxon>
        <taxon>Fodinibius</taxon>
    </lineage>
</organism>
<dbReference type="RefSeq" id="WP_095605788.1">
    <property type="nucleotide sequence ID" value="NZ_NSKE01000003.1"/>
</dbReference>
<proteinExistence type="predicted"/>
<feature type="transmembrane region" description="Helical" evidence="1">
    <location>
        <begin position="148"/>
        <end position="168"/>
    </location>
</feature>
<dbReference type="OrthoDB" id="5189031at2"/>
<name>A0A2A2GBH4_9BACT</name>
<dbReference type="Proteomes" id="UP000218831">
    <property type="component" value="Unassembled WGS sequence"/>
</dbReference>
<feature type="transmembrane region" description="Helical" evidence="1">
    <location>
        <begin position="228"/>
        <end position="248"/>
    </location>
</feature>
<feature type="transmembrane region" description="Helical" evidence="1">
    <location>
        <begin position="48"/>
        <end position="69"/>
    </location>
</feature>
<evidence type="ECO:0000256" key="1">
    <source>
        <dbReference type="SAM" id="Phobius"/>
    </source>
</evidence>
<dbReference type="PANTHER" id="PTHR33802">
    <property type="entry name" value="SI:CH211-161H7.5-RELATED"/>
    <property type="match status" value="1"/>
</dbReference>
<gene>
    <name evidence="2" type="ORF">CK503_05480</name>
</gene>
<dbReference type="AlphaFoldDB" id="A0A2A2GBH4"/>
<keyword evidence="1" id="KW-0812">Transmembrane</keyword>
<dbReference type="EMBL" id="NSKE01000003">
    <property type="protein sequence ID" value="PAU94921.1"/>
    <property type="molecule type" value="Genomic_DNA"/>
</dbReference>
<reference evidence="2 3" key="1">
    <citation type="submission" date="2017-08" db="EMBL/GenBank/DDBJ databases">
        <title>Aliifodinibius alkalisoli sp. nov., isolated from saline alkaline soil.</title>
        <authorList>
            <person name="Liu D."/>
            <person name="Zhang G."/>
        </authorList>
    </citation>
    <scope>NUCLEOTIDE SEQUENCE [LARGE SCALE GENOMIC DNA]</scope>
    <source>
        <strain evidence="2 3">WN023</strain>
    </source>
</reference>
<feature type="transmembrane region" description="Helical" evidence="1">
    <location>
        <begin position="180"/>
        <end position="199"/>
    </location>
</feature>
<dbReference type="Gene3D" id="1.20.1260.100">
    <property type="entry name" value="TspO/MBR protein"/>
    <property type="match status" value="1"/>
</dbReference>
<keyword evidence="3" id="KW-1185">Reference proteome</keyword>
<evidence type="ECO:0000313" key="2">
    <source>
        <dbReference type="EMBL" id="PAU94921.1"/>
    </source>
</evidence>
<sequence>MKKTLQIANVIALIVTCILNYVAGAGLINGQTIGEISARYDNLFTPAGYAFSIWGLIYLMLAAFAIYQARGLFKQVDNDDFILQIGWWFVISCMANSLWLVVWIYDYIGLSVILIALLLFSLIKVIINTNMERWDAPFPKILLLWWPFCFYSGWITVAIIANISAYLTKIGWNGFGISNISWAIIMIIIAGLINLFMIVSRNMREFALVGIWGLVAVAAANWGAHQSIVTTAFIVSAILFIAISIHGYQNRHTAPHIKYEQMRKRKS</sequence>
<feature type="transmembrane region" description="Helical" evidence="1">
    <location>
        <begin position="81"/>
        <end position="101"/>
    </location>
</feature>
<feature type="transmembrane region" description="Helical" evidence="1">
    <location>
        <begin position="206"/>
        <end position="222"/>
    </location>
</feature>